<dbReference type="EMBL" id="JBHSWD010000001">
    <property type="protein sequence ID" value="MFC6590638.1"/>
    <property type="molecule type" value="Genomic_DNA"/>
</dbReference>
<reference evidence="4" key="1">
    <citation type="journal article" date="2019" name="Int. J. Syst. Evol. Microbiol.">
        <title>The Global Catalogue of Microorganisms (GCM) 10K type strain sequencing project: providing services to taxonomists for standard genome sequencing and annotation.</title>
        <authorList>
            <consortium name="The Broad Institute Genomics Platform"/>
            <consortium name="The Broad Institute Genome Sequencing Center for Infectious Disease"/>
            <person name="Wu L."/>
            <person name="Ma J."/>
        </authorList>
    </citation>
    <scope>NUCLEOTIDE SEQUENCE [LARGE SCALE GENOMIC DNA]</scope>
    <source>
        <strain evidence="4">CGMCC 1.15772</strain>
    </source>
</reference>
<keyword evidence="4" id="KW-1185">Reference proteome</keyword>
<feature type="signal peptide" evidence="2">
    <location>
        <begin position="1"/>
        <end position="22"/>
    </location>
</feature>
<evidence type="ECO:0000313" key="4">
    <source>
        <dbReference type="Proteomes" id="UP001596297"/>
    </source>
</evidence>
<feature type="chain" id="PRO_5047068707" evidence="2">
    <location>
        <begin position="23"/>
        <end position="251"/>
    </location>
</feature>
<evidence type="ECO:0000313" key="3">
    <source>
        <dbReference type="EMBL" id="MFC6590638.1"/>
    </source>
</evidence>
<protein>
    <submittedName>
        <fullName evidence="3">Uncharacterized protein</fullName>
    </submittedName>
</protein>
<keyword evidence="2" id="KW-0732">Signal</keyword>
<dbReference type="Proteomes" id="UP001596297">
    <property type="component" value="Unassembled WGS sequence"/>
</dbReference>
<gene>
    <name evidence="3" type="ORF">ACFP81_00350</name>
</gene>
<name>A0ABW1Y8J3_9DEIO</name>
<feature type="region of interest" description="Disordered" evidence="1">
    <location>
        <begin position="142"/>
        <end position="164"/>
    </location>
</feature>
<comment type="caution">
    <text evidence="3">The sequence shown here is derived from an EMBL/GenBank/DDBJ whole genome shotgun (WGS) entry which is preliminary data.</text>
</comment>
<dbReference type="RefSeq" id="WP_380081660.1">
    <property type="nucleotide sequence ID" value="NZ_JBHSWD010000001.1"/>
</dbReference>
<evidence type="ECO:0000256" key="1">
    <source>
        <dbReference type="SAM" id="MobiDB-lite"/>
    </source>
</evidence>
<proteinExistence type="predicted"/>
<accession>A0ABW1Y8J3</accession>
<evidence type="ECO:0000256" key="2">
    <source>
        <dbReference type="SAM" id="SignalP"/>
    </source>
</evidence>
<organism evidence="3 4">
    <name type="scientific">Deinococcus lacus</name>
    <dbReference type="NCBI Taxonomy" id="392561"/>
    <lineage>
        <taxon>Bacteria</taxon>
        <taxon>Thermotogati</taxon>
        <taxon>Deinococcota</taxon>
        <taxon>Deinococci</taxon>
        <taxon>Deinococcales</taxon>
        <taxon>Deinococcaceae</taxon>
        <taxon>Deinococcus</taxon>
    </lineage>
</organism>
<sequence>MKGFLRNVFAVALLAALPQAHATTAQELTVEQQAKKAQVIVRARLGTPQGVKAGETSWTVYPLEILETVAGDAAALPQLEGKPALYTLAGLQDLPPLRSGQEAVFLLYTARFDSPLVGFNQGYYPLEGGRVRLGWAQKAAGAPATTPDTVGLDSAEVSSDTQELDPFRERLRTARGAYETPASGRCSAALGAHWGGRGSGWLAYALGTAAPGSADCGCNRRTWGTDSRRGAFFPGQVGGHFDSRLGIWSAV</sequence>